<reference evidence="2 3" key="1">
    <citation type="submission" date="2023-02" db="EMBL/GenBank/DDBJ databases">
        <title>LHISI_Scaffold_Assembly.</title>
        <authorList>
            <person name="Stuart O.P."/>
            <person name="Cleave R."/>
            <person name="Magrath M.J.L."/>
            <person name="Mikheyev A.S."/>
        </authorList>
    </citation>
    <scope>NUCLEOTIDE SEQUENCE [LARGE SCALE GENOMIC DNA]</scope>
    <source>
        <strain evidence="2">Daus_M_001</strain>
        <tissue evidence="2">Leg muscle</tissue>
    </source>
</reference>
<gene>
    <name evidence="2" type="ORF">PR048_021086</name>
</gene>
<name>A0ABQ9GX90_9NEOP</name>
<accession>A0ABQ9GX90</accession>
<dbReference type="PANTHER" id="PTHR46289">
    <property type="entry name" value="52 KDA REPRESSOR OF THE INHIBITOR OF THE PROTEIN KINASE-LIKE PROTEIN-RELATED"/>
    <property type="match status" value="1"/>
</dbReference>
<dbReference type="Proteomes" id="UP001159363">
    <property type="component" value="Chromosome 7"/>
</dbReference>
<feature type="domain" description="HAT C-terminal dimerisation" evidence="1">
    <location>
        <begin position="183"/>
        <end position="271"/>
    </location>
</feature>
<evidence type="ECO:0000313" key="3">
    <source>
        <dbReference type="Proteomes" id="UP001159363"/>
    </source>
</evidence>
<sequence length="293" mass="33454">MKKHQIVHQLLTNVLKREFILSLFISAEILTHTLPLCKYLQKVECDLCTTCDPVESVLSALDIQCHNAGNNFESIFERANDVLSEVGGEIASNIPRRVARQRDRDNVPAATAEEYYRKPVYIPFIDYVRSHLSDRFANHRDIVTSLQEVVPSKLASQTEVVHLKRCIELYSGVFPDANSLHSELDTWKSKWLKKKLATERTSNSLEAYFHTVPELYPNICKLLEILATLSVSTAAAERSFSTMKWVKTYLRNSTSDTRLTGLALLSVHKQMKIEPKYVVDQFSLKPSRTKLIL</sequence>
<organism evidence="2 3">
    <name type="scientific">Dryococelus australis</name>
    <dbReference type="NCBI Taxonomy" id="614101"/>
    <lineage>
        <taxon>Eukaryota</taxon>
        <taxon>Metazoa</taxon>
        <taxon>Ecdysozoa</taxon>
        <taxon>Arthropoda</taxon>
        <taxon>Hexapoda</taxon>
        <taxon>Insecta</taxon>
        <taxon>Pterygota</taxon>
        <taxon>Neoptera</taxon>
        <taxon>Polyneoptera</taxon>
        <taxon>Phasmatodea</taxon>
        <taxon>Verophasmatodea</taxon>
        <taxon>Anareolatae</taxon>
        <taxon>Phasmatidae</taxon>
        <taxon>Eurycanthinae</taxon>
        <taxon>Dryococelus</taxon>
    </lineage>
</organism>
<protein>
    <recommendedName>
        <fullName evidence="1">HAT C-terminal dimerisation domain-containing protein</fullName>
    </recommendedName>
</protein>
<comment type="caution">
    <text evidence="2">The sequence shown here is derived from an EMBL/GenBank/DDBJ whole genome shotgun (WGS) entry which is preliminary data.</text>
</comment>
<proteinExistence type="predicted"/>
<keyword evidence="3" id="KW-1185">Reference proteome</keyword>
<dbReference type="InterPro" id="IPR008906">
    <property type="entry name" value="HATC_C_dom"/>
</dbReference>
<dbReference type="EMBL" id="JARBHB010000008">
    <property type="protein sequence ID" value="KAJ8876641.1"/>
    <property type="molecule type" value="Genomic_DNA"/>
</dbReference>
<dbReference type="Pfam" id="PF05699">
    <property type="entry name" value="Dimer_Tnp_hAT"/>
    <property type="match status" value="1"/>
</dbReference>
<evidence type="ECO:0000259" key="1">
    <source>
        <dbReference type="Pfam" id="PF05699"/>
    </source>
</evidence>
<dbReference type="PANTHER" id="PTHR46289:SF17">
    <property type="entry name" value="HAT C-TERMINAL DIMERISATION DOMAIN-CONTAINING PROTEIN"/>
    <property type="match status" value="1"/>
</dbReference>
<dbReference type="InterPro" id="IPR052958">
    <property type="entry name" value="IFN-induced_PKR_regulator"/>
</dbReference>
<evidence type="ECO:0000313" key="2">
    <source>
        <dbReference type="EMBL" id="KAJ8876641.1"/>
    </source>
</evidence>